<dbReference type="GO" id="GO:0045892">
    <property type="term" value="P:negative regulation of DNA-templated transcription"/>
    <property type="evidence" value="ECO:0007669"/>
    <property type="project" value="TreeGrafter"/>
</dbReference>
<dbReference type="InterPro" id="IPR050707">
    <property type="entry name" value="HTH_MetabolicPath_Reg"/>
</dbReference>
<keyword evidence="1" id="KW-0805">Transcription regulation</keyword>
<dbReference type="Gene3D" id="1.10.10.10">
    <property type="entry name" value="Winged helix-like DNA-binding domain superfamily/Winged helix DNA-binding domain"/>
    <property type="match status" value="1"/>
</dbReference>
<dbReference type="EMBL" id="LIUF01000002">
    <property type="protein sequence ID" value="KOX93676.1"/>
    <property type="molecule type" value="Genomic_DNA"/>
</dbReference>
<evidence type="ECO:0000259" key="5">
    <source>
        <dbReference type="PROSITE" id="PS51078"/>
    </source>
</evidence>
<sequence length="254" mass="27773">MTRAKTDSVRATQTSLAVLSGIKDLGGSATLVELADSLEPAKSTIYKHLVTLEDEGLVVERNGEYRIGLRWLEFGGMAQRYDGIYEVAKPEVRRMAVETGELANLMIEEQGYGIYIHTSSGDQAVALDTRLGKRIHLHKTAIGKALLSSFDDERVAEIIETRGLPAETDNTITDRETLFAELETIRERGVADDTEERVDGTGCVGVPIDTGDRREAAISITAPINRLQSPGRKAQLIDTVQQAANVIEVNLAHE</sequence>
<dbReference type="SUPFAM" id="SSF55781">
    <property type="entry name" value="GAF domain-like"/>
    <property type="match status" value="1"/>
</dbReference>
<dbReference type="Pfam" id="PF09339">
    <property type="entry name" value="HTH_IclR"/>
    <property type="match status" value="1"/>
</dbReference>
<dbReference type="Gene3D" id="3.30.450.40">
    <property type="match status" value="1"/>
</dbReference>
<dbReference type="Pfam" id="PF01614">
    <property type="entry name" value="IclR_C"/>
    <property type="match status" value="1"/>
</dbReference>
<evidence type="ECO:0000313" key="6">
    <source>
        <dbReference type="EMBL" id="KOX93676.1"/>
    </source>
</evidence>
<keyword evidence="2" id="KW-0238">DNA-binding</keyword>
<dbReference type="InterPro" id="IPR029016">
    <property type="entry name" value="GAF-like_dom_sf"/>
</dbReference>
<feature type="domain" description="HTH iclR-type" evidence="4">
    <location>
        <begin position="9"/>
        <end position="69"/>
    </location>
</feature>
<dbReference type="PANTHER" id="PTHR30136">
    <property type="entry name" value="HELIX-TURN-HELIX TRANSCRIPTIONAL REGULATOR, ICLR FAMILY"/>
    <property type="match status" value="1"/>
</dbReference>
<accession>A0A0N0U9G7</accession>
<protein>
    <submittedName>
        <fullName evidence="7">Helix-turn-helix domain-containing protein</fullName>
    </submittedName>
    <submittedName>
        <fullName evidence="6">IclR family transcriptional regulator</fullName>
    </submittedName>
</protein>
<evidence type="ECO:0000256" key="3">
    <source>
        <dbReference type="ARBA" id="ARBA00023163"/>
    </source>
</evidence>
<dbReference type="InterPro" id="IPR036388">
    <property type="entry name" value="WH-like_DNA-bd_sf"/>
</dbReference>
<comment type="caution">
    <text evidence="6">The sequence shown here is derived from an EMBL/GenBank/DDBJ whole genome shotgun (WGS) entry which is preliminary data.</text>
</comment>
<proteinExistence type="predicted"/>
<keyword evidence="3" id="KW-0804">Transcription</keyword>
<reference evidence="6 8" key="1">
    <citation type="submission" date="2015-08" db="EMBL/GenBank/DDBJ databases">
        <title>Genomes of Isolates from Cabo Rojo, PR.</title>
        <authorList>
            <person name="Sanchez-Nieves R.L."/>
            <person name="Montalvo-Rodriguez R."/>
        </authorList>
    </citation>
    <scope>NUCLEOTIDE SEQUENCE [LARGE SCALE GENOMIC DNA]</scope>
    <source>
        <strain evidence="6 8">SL3</strain>
    </source>
</reference>
<dbReference type="RefSeq" id="WP_053967367.1">
    <property type="nucleotide sequence ID" value="NZ_LIUF01000002.1"/>
</dbReference>
<dbReference type="InterPro" id="IPR005471">
    <property type="entry name" value="Tscrpt_reg_IclR_N"/>
</dbReference>
<dbReference type="AlphaFoldDB" id="A0A0N0U9G7"/>
<dbReference type="SMART" id="SM00346">
    <property type="entry name" value="HTH_ICLR"/>
    <property type="match status" value="1"/>
</dbReference>
<dbReference type="PROSITE" id="PS51078">
    <property type="entry name" value="ICLR_ED"/>
    <property type="match status" value="1"/>
</dbReference>
<evidence type="ECO:0000313" key="8">
    <source>
        <dbReference type="Proteomes" id="UP000037729"/>
    </source>
</evidence>
<dbReference type="Proteomes" id="UP000610611">
    <property type="component" value="Unassembled WGS sequence"/>
</dbReference>
<dbReference type="GO" id="GO:0003677">
    <property type="term" value="F:DNA binding"/>
    <property type="evidence" value="ECO:0007669"/>
    <property type="project" value="UniProtKB-KW"/>
</dbReference>
<evidence type="ECO:0000259" key="4">
    <source>
        <dbReference type="PROSITE" id="PS51077"/>
    </source>
</evidence>
<dbReference type="PATRIC" id="fig|1705562.3.peg.2479"/>
<dbReference type="Proteomes" id="UP000037729">
    <property type="component" value="Unassembled WGS sequence"/>
</dbReference>
<reference evidence="7" key="2">
    <citation type="submission" date="2019-12" db="EMBL/GenBank/DDBJ databases">
        <title>The whole-genome sequencing of Haloarcula japonica strain pws8.</title>
        <authorList>
            <person name="Verma D.K."/>
            <person name="Gopal K."/>
            <person name="Prasad E.S."/>
        </authorList>
    </citation>
    <scope>NUCLEOTIDE SEQUENCE</scope>
    <source>
        <strain evidence="7">Pws8</strain>
    </source>
</reference>
<evidence type="ECO:0000256" key="1">
    <source>
        <dbReference type="ARBA" id="ARBA00023015"/>
    </source>
</evidence>
<dbReference type="OrthoDB" id="14763at2157"/>
<feature type="domain" description="IclR-ED" evidence="5">
    <location>
        <begin position="70"/>
        <end position="253"/>
    </location>
</feature>
<name>A0A0N0U9G7_9EURY</name>
<evidence type="ECO:0000313" key="7">
    <source>
        <dbReference type="EMBL" id="NLV05571.1"/>
    </source>
</evidence>
<dbReference type="PANTHER" id="PTHR30136:SF35">
    <property type="entry name" value="HTH-TYPE TRANSCRIPTIONAL REGULATOR RV1719"/>
    <property type="match status" value="1"/>
</dbReference>
<keyword evidence="8" id="KW-1185">Reference proteome</keyword>
<dbReference type="InterPro" id="IPR036390">
    <property type="entry name" value="WH_DNA-bd_sf"/>
</dbReference>
<gene>
    <name evidence="6" type="ORF">AMS69_07060</name>
    <name evidence="7" type="ORF">GOC83_05400</name>
</gene>
<dbReference type="InterPro" id="IPR014757">
    <property type="entry name" value="Tscrpt_reg_IclR_C"/>
</dbReference>
<dbReference type="SUPFAM" id="SSF46785">
    <property type="entry name" value="Winged helix' DNA-binding domain"/>
    <property type="match status" value="1"/>
</dbReference>
<dbReference type="EMBL" id="WOWB01000001">
    <property type="protein sequence ID" value="NLV05571.1"/>
    <property type="molecule type" value="Genomic_DNA"/>
</dbReference>
<organism evidence="6 8">
    <name type="scientific">Haloarcula rubripromontorii</name>
    <dbReference type="NCBI Taxonomy" id="1705562"/>
    <lineage>
        <taxon>Archaea</taxon>
        <taxon>Methanobacteriati</taxon>
        <taxon>Methanobacteriota</taxon>
        <taxon>Stenosarchaea group</taxon>
        <taxon>Halobacteria</taxon>
        <taxon>Halobacteriales</taxon>
        <taxon>Haloarculaceae</taxon>
        <taxon>Haloarcula</taxon>
    </lineage>
</organism>
<dbReference type="PROSITE" id="PS51077">
    <property type="entry name" value="HTH_ICLR"/>
    <property type="match status" value="1"/>
</dbReference>
<dbReference type="GO" id="GO:0003700">
    <property type="term" value="F:DNA-binding transcription factor activity"/>
    <property type="evidence" value="ECO:0007669"/>
    <property type="project" value="TreeGrafter"/>
</dbReference>
<evidence type="ECO:0000256" key="2">
    <source>
        <dbReference type="ARBA" id="ARBA00023125"/>
    </source>
</evidence>